<dbReference type="AlphaFoldDB" id="A0A6J4QY78"/>
<feature type="non-terminal residue" evidence="2">
    <location>
        <position position="130"/>
    </location>
</feature>
<proteinExistence type="predicted"/>
<feature type="compositionally biased region" description="Basic residues" evidence="1">
    <location>
        <begin position="27"/>
        <end position="44"/>
    </location>
</feature>
<evidence type="ECO:0000256" key="1">
    <source>
        <dbReference type="SAM" id="MobiDB-lite"/>
    </source>
</evidence>
<protein>
    <submittedName>
        <fullName evidence="2">Uncharacterized protein</fullName>
    </submittedName>
</protein>
<reference evidence="2" key="1">
    <citation type="submission" date="2020-02" db="EMBL/GenBank/DDBJ databases">
        <authorList>
            <person name="Meier V. D."/>
        </authorList>
    </citation>
    <scope>NUCLEOTIDE SEQUENCE</scope>
    <source>
        <strain evidence="2">AVDCRST_MAG28</strain>
    </source>
</reference>
<feature type="non-terminal residue" evidence="2">
    <location>
        <position position="1"/>
    </location>
</feature>
<sequence>VGNGAASVEGARARPSPGGGAAVAGVSHHRAQHPVLSPRRRPPRTLRPGAVRLCGGGALPHARRSAPREGRAAHYGAHVRAGGAAASVHLLCFEDLLGTGASACTAFRAGVGVGYLLESPRTPPGASPLL</sequence>
<evidence type="ECO:0000313" key="2">
    <source>
        <dbReference type="EMBL" id="CAA9458458.1"/>
    </source>
</evidence>
<dbReference type="EMBL" id="CADCVE010000065">
    <property type="protein sequence ID" value="CAA9458458.1"/>
    <property type="molecule type" value="Genomic_DNA"/>
</dbReference>
<gene>
    <name evidence="2" type="ORF">AVDCRST_MAG28-2881</name>
</gene>
<accession>A0A6J4QY78</accession>
<name>A0A6J4QY78_9ACTN</name>
<feature type="region of interest" description="Disordered" evidence="1">
    <location>
        <begin position="1"/>
        <end position="70"/>
    </location>
</feature>
<organism evidence="2">
    <name type="scientific">uncultured Rubrobacteraceae bacterium</name>
    <dbReference type="NCBI Taxonomy" id="349277"/>
    <lineage>
        <taxon>Bacteria</taxon>
        <taxon>Bacillati</taxon>
        <taxon>Actinomycetota</taxon>
        <taxon>Rubrobacteria</taxon>
        <taxon>Rubrobacterales</taxon>
        <taxon>Rubrobacteraceae</taxon>
        <taxon>environmental samples</taxon>
    </lineage>
</organism>